<feature type="transmembrane region" description="Helical" evidence="12">
    <location>
        <begin position="37"/>
        <end position="58"/>
    </location>
</feature>
<sequence>MNHLRGKFRPHIAVWLISFHSIAAYAVWRMFTTGYSGPAWVMLAVIWILAGEGISVAYHRYLTHRSFRCKAAFERIHYALAALAFQGTGQAWAENHTQHHAFADAPGDPHRPSEFGSGFLRTILGWFWSHMLWICFLPVRPPNYVSPTRFREDTSLRWQKRYYGIFAASGLVIPYLAAGWDGLLLAGFFRIVAEWHVIWSVNSLCHMIGSHATDAAGNRLESRNARNFPLHCLYGTLGLLSFGEFWHAEHHTEQGSARLGKKWYQLDPGWYSVLLAEKLGLVWNVQRPKVGTTA</sequence>
<feature type="domain" description="Fatty acid desaturase" evidence="13">
    <location>
        <begin position="39"/>
        <end position="267"/>
    </location>
</feature>
<evidence type="ECO:0000313" key="15">
    <source>
        <dbReference type="Proteomes" id="UP000176547"/>
    </source>
</evidence>
<dbReference type="GO" id="GO:0016020">
    <property type="term" value="C:membrane"/>
    <property type="evidence" value="ECO:0007669"/>
    <property type="project" value="UniProtKB-SubCell"/>
</dbReference>
<dbReference type="GO" id="GO:0006633">
    <property type="term" value="P:fatty acid biosynthetic process"/>
    <property type="evidence" value="ECO:0007669"/>
    <property type="project" value="UniProtKB-KW"/>
</dbReference>
<evidence type="ECO:0000256" key="11">
    <source>
        <dbReference type="ARBA" id="ARBA00023160"/>
    </source>
</evidence>
<feature type="transmembrane region" description="Helical" evidence="12">
    <location>
        <begin position="12"/>
        <end position="31"/>
    </location>
</feature>
<dbReference type="AlphaFoldDB" id="A0A1F5NDQ5"/>
<dbReference type="PRINTS" id="PR00075">
    <property type="entry name" value="FACDDSATRASE"/>
</dbReference>
<evidence type="ECO:0000256" key="7">
    <source>
        <dbReference type="ARBA" id="ARBA00023002"/>
    </source>
</evidence>
<evidence type="ECO:0000256" key="3">
    <source>
        <dbReference type="ARBA" id="ARBA00022516"/>
    </source>
</evidence>
<dbReference type="PANTHER" id="PTHR11351">
    <property type="entry name" value="ACYL-COA DESATURASE"/>
    <property type="match status" value="1"/>
</dbReference>
<evidence type="ECO:0000256" key="1">
    <source>
        <dbReference type="ARBA" id="ARBA00004141"/>
    </source>
</evidence>
<protein>
    <recommendedName>
        <fullName evidence="13">Fatty acid desaturase domain-containing protein</fullName>
    </recommendedName>
</protein>
<dbReference type="InterPro" id="IPR015876">
    <property type="entry name" value="Acyl-CoA_DS"/>
</dbReference>
<evidence type="ECO:0000259" key="13">
    <source>
        <dbReference type="Pfam" id="PF00487"/>
    </source>
</evidence>
<dbReference type="PANTHER" id="PTHR11351:SF31">
    <property type="entry name" value="DESATURASE 1, ISOFORM A-RELATED"/>
    <property type="match status" value="1"/>
</dbReference>
<keyword evidence="10 12" id="KW-0472">Membrane</keyword>
<dbReference type="InterPro" id="IPR005804">
    <property type="entry name" value="FA_desaturase_dom"/>
</dbReference>
<evidence type="ECO:0000256" key="12">
    <source>
        <dbReference type="SAM" id="Phobius"/>
    </source>
</evidence>
<dbReference type="Pfam" id="PF00487">
    <property type="entry name" value="FA_desaturase"/>
    <property type="match status" value="1"/>
</dbReference>
<name>A0A1F5NDQ5_9BACT</name>
<keyword evidence="11" id="KW-0275">Fatty acid biosynthesis</keyword>
<keyword evidence="4 12" id="KW-0812">Transmembrane</keyword>
<gene>
    <name evidence="14" type="ORF">A3K06_03415</name>
</gene>
<evidence type="ECO:0000256" key="5">
    <source>
        <dbReference type="ARBA" id="ARBA00022832"/>
    </source>
</evidence>
<feature type="transmembrane region" description="Helical" evidence="12">
    <location>
        <begin position="162"/>
        <end position="189"/>
    </location>
</feature>
<accession>A0A1F5NDQ5</accession>
<keyword evidence="5" id="KW-0276">Fatty acid metabolism</keyword>
<organism evidence="14 15">
    <name type="scientific">Candidatus Doudnabacteria bacterium RIFCSPHIGHO2_01_52_17</name>
    <dbReference type="NCBI Taxonomy" id="1817820"/>
    <lineage>
        <taxon>Bacteria</taxon>
        <taxon>Candidatus Doudnaibacteriota</taxon>
    </lineage>
</organism>
<evidence type="ECO:0000256" key="9">
    <source>
        <dbReference type="ARBA" id="ARBA00023098"/>
    </source>
</evidence>
<evidence type="ECO:0000256" key="10">
    <source>
        <dbReference type="ARBA" id="ARBA00023136"/>
    </source>
</evidence>
<evidence type="ECO:0000256" key="4">
    <source>
        <dbReference type="ARBA" id="ARBA00022692"/>
    </source>
</evidence>
<proteinExistence type="inferred from homology"/>
<keyword evidence="9" id="KW-0443">Lipid metabolism</keyword>
<dbReference type="EMBL" id="MFEG01000024">
    <property type="protein sequence ID" value="OGE75817.1"/>
    <property type="molecule type" value="Genomic_DNA"/>
</dbReference>
<comment type="similarity">
    <text evidence="2">Belongs to the fatty acid desaturase type 2 family.</text>
</comment>
<comment type="caution">
    <text evidence="14">The sequence shown here is derived from an EMBL/GenBank/DDBJ whole genome shotgun (WGS) entry which is preliminary data.</text>
</comment>
<dbReference type="CDD" id="cd03505">
    <property type="entry name" value="Delta9-FADS-like"/>
    <property type="match status" value="1"/>
</dbReference>
<keyword evidence="8" id="KW-0408">Iron</keyword>
<reference evidence="14 15" key="1">
    <citation type="journal article" date="2016" name="Nat. Commun.">
        <title>Thousands of microbial genomes shed light on interconnected biogeochemical processes in an aquifer system.</title>
        <authorList>
            <person name="Anantharaman K."/>
            <person name="Brown C.T."/>
            <person name="Hug L.A."/>
            <person name="Sharon I."/>
            <person name="Castelle C.J."/>
            <person name="Probst A.J."/>
            <person name="Thomas B.C."/>
            <person name="Singh A."/>
            <person name="Wilkins M.J."/>
            <person name="Karaoz U."/>
            <person name="Brodie E.L."/>
            <person name="Williams K.H."/>
            <person name="Hubbard S.S."/>
            <person name="Banfield J.F."/>
        </authorList>
    </citation>
    <scope>NUCLEOTIDE SEQUENCE [LARGE SCALE GENOMIC DNA]</scope>
</reference>
<dbReference type="GO" id="GO:0016717">
    <property type="term" value="F:oxidoreductase activity, acting on paired donors, with oxidation of a pair of donors resulting in the reduction of molecular oxygen to two molecules of water"/>
    <property type="evidence" value="ECO:0007669"/>
    <property type="project" value="InterPro"/>
</dbReference>
<keyword evidence="6 12" id="KW-1133">Transmembrane helix</keyword>
<comment type="subcellular location">
    <subcellularLocation>
        <location evidence="1">Membrane</location>
        <topology evidence="1">Multi-pass membrane protein</topology>
    </subcellularLocation>
</comment>
<keyword evidence="7" id="KW-0560">Oxidoreductase</keyword>
<evidence type="ECO:0000256" key="6">
    <source>
        <dbReference type="ARBA" id="ARBA00022989"/>
    </source>
</evidence>
<evidence type="ECO:0000256" key="8">
    <source>
        <dbReference type="ARBA" id="ARBA00023004"/>
    </source>
</evidence>
<dbReference type="Proteomes" id="UP000176547">
    <property type="component" value="Unassembled WGS sequence"/>
</dbReference>
<evidence type="ECO:0000313" key="14">
    <source>
        <dbReference type="EMBL" id="OGE75817.1"/>
    </source>
</evidence>
<evidence type="ECO:0000256" key="2">
    <source>
        <dbReference type="ARBA" id="ARBA00008749"/>
    </source>
</evidence>
<keyword evidence="3" id="KW-0444">Lipid biosynthesis</keyword>